<dbReference type="InterPro" id="IPR044720">
    <property type="entry name" value="HVO_2753-like"/>
</dbReference>
<accession>A0A1I4NI78</accession>
<feature type="domain" description="Small zinc finger protein HVO-2753-like zinc-binding pocket" evidence="1">
    <location>
        <begin position="8"/>
        <end position="51"/>
    </location>
</feature>
<sequence>MASKVDNCTTCNKSLVETGYVRFPCPVCGKELGRCTSCRQQSNPYTCPKCGFVGA</sequence>
<gene>
    <name evidence="2" type="ORF">SAMN04488696_0053</name>
</gene>
<evidence type="ECO:0000313" key="3">
    <source>
        <dbReference type="Proteomes" id="UP000198535"/>
    </source>
</evidence>
<protein>
    <recommendedName>
        <fullName evidence="1">Small zinc finger protein HVO-2753-like zinc-binding pocket domain-containing protein</fullName>
    </recommendedName>
</protein>
<dbReference type="NCBIfam" id="NF011481">
    <property type="entry name" value="PRK14890.1"/>
    <property type="match status" value="1"/>
</dbReference>
<dbReference type="Proteomes" id="UP000198535">
    <property type="component" value="Unassembled WGS sequence"/>
</dbReference>
<dbReference type="AlphaFoldDB" id="A0A1I4NI78"/>
<reference evidence="3" key="1">
    <citation type="submission" date="2016-10" db="EMBL/GenBank/DDBJ databases">
        <authorList>
            <person name="Varghese N."/>
            <person name="Submissions S."/>
        </authorList>
    </citation>
    <scope>NUCLEOTIDE SEQUENCE [LARGE SCALE GENOMIC DNA]</scope>
    <source>
        <strain evidence="3">Mob M</strain>
    </source>
</reference>
<proteinExistence type="predicted"/>
<dbReference type="OrthoDB" id="35104at2157"/>
<evidence type="ECO:0000313" key="2">
    <source>
        <dbReference type="EMBL" id="SFM14883.1"/>
    </source>
</evidence>
<dbReference type="STRING" id="487685.SAMN04488696_0053"/>
<name>A0A1I4NI78_9EURY</name>
<dbReference type="PANTHER" id="PTHR40733:SF1">
    <property type="entry name" value="SMALL ZINC FINGER PROTEIN HVO-2753-LIKE ZINC-BINDING POCKET DOMAIN-CONTAINING PROTEIN"/>
    <property type="match status" value="1"/>
</dbReference>
<dbReference type="PANTHER" id="PTHR40733">
    <property type="entry name" value="ZINC-RIBBON RNA-BINDING PROTEIN INVOLVED IN TRANSLATION-RELATED"/>
    <property type="match status" value="1"/>
</dbReference>
<keyword evidence="3" id="KW-1185">Reference proteome</keyword>
<organism evidence="2 3">
    <name type="scientific">Methanolobus profundi</name>
    <dbReference type="NCBI Taxonomy" id="487685"/>
    <lineage>
        <taxon>Archaea</taxon>
        <taxon>Methanobacteriati</taxon>
        <taxon>Methanobacteriota</taxon>
        <taxon>Stenosarchaea group</taxon>
        <taxon>Methanomicrobia</taxon>
        <taxon>Methanosarcinales</taxon>
        <taxon>Methanosarcinaceae</taxon>
        <taxon>Methanolobus</taxon>
    </lineage>
</organism>
<dbReference type="EMBL" id="FOUJ01000001">
    <property type="protein sequence ID" value="SFM14883.1"/>
    <property type="molecule type" value="Genomic_DNA"/>
</dbReference>
<evidence type="ECO:0000259" key="1">
    <source>
        <dbReference type="Pfam" id="PF07754"/>
    </source>
</evidence>
<dbReference type="RefSeq" id="WP_091931571.1">
    <property type="nucleotide sequence ID" value="NZ_FOUJ01000001.1"/>
</dbReference>
<dbReference type="Pfam" id="PF07754">
    <property type="entry name" value="HVO_2753_ZBP"/>
    <property type="match status" value="1"/>
</dbReference>
<dbReference type="InterPro" id="IPR011668">
    <property type="entry name" value="HVO_2753-like_ZBP"/>
</dbReference>